<dbReference type="PROSITE" id="PS50994">
    <property type="entry name" value="INTEGRASE"/>
    <property type="match status" value="1"/>
</dbReference>
<dbReference type="GO" id="GO:0003964">
    <property type="term" value="F:RNA-directed DNA polymerase activity"/>
    <property type="evidence" value="ECO:0007669"/>
    <property type="project" value="UniProtKB-KW"/>
</dbReference>
<dbReference type="SUPFAM" id="SSF53098">
    <property type="entry name" value="Ribonuclease H-like"/>
    <property type="match status" value="1"/>
</dbReference>
<dbReference type="InterPro" id="IPR012337">
    <property type="entry name" value="RNaseH-like_sf"/>
</dbReference>
<keyword evidence="3" id="KW-0548">Nucleotidyltransferase</keyword>
<dbReference type="InterPro" id="IPR041588">
    <property type="entry name" value="Integrase_H2C2"/>
</dbReference>
<reference evidence="3" key="1">
    <citation type="journal article" date="2019" name="Sci. Rep.">
        <title>Draft genome of Tanacetum cinerariifolium, the natural source of mosquito coil.</title>
        <authorList>
            <person name="Yamashiro T."/>
            <person name="Shiraishi A."/>
            <person name="Satake H."/>
            <person name="Nakayama K."/>
        </authorList>
    </citation>
    <scope>NUCLEOTIDE SEQUENCE</scope>
</reference>
<organism evidence="3">
    <name type="scientific">Tanacetum cinerariifolium</name>
    <name type="common">Dalmatian daisy</name>
    <name type="synonym">Chrysanthemum cinerariifolium</name>
    <dbReference type="NCBI Taxonomy" id="118510"/>
    <lineage>
        <taxon>Eukaryota</taxon>
        <taxon>Viridiplantae</taxon>
        <taxon>Streptophyta</taxon>
        <taxon>Embryophyta</taxon>
        <taxon>Tracheophyta</taxon>
        <taxon>Spermatophyta</taxon>
        <taxon>Magnoliopsida</taxon>
        <taxon>eudicotyledons</taxon>
        <taxon>Gunneridae</taxon>
        <taxon>Pentapetalae</taxon>
        <taxon>asterids</taxon>
        <taxon>campanulids</taxon>
        <taxon>Asterales</taxon>
        <taxon>Asteraceae</taxon>
        <taxon>Asteroideae</taxon>
        <taxon>Anthemideae</taxon>
        <taxon>Anthemidinae</taxon>
        <taxon>Tanacetum</taxon>
    </lineage>
</organism>
<dbReference type="PROSITE" id="PS50878">
    <property type="entry name" value="RT_POL"/>
    <property type="match status" value="1"/>
</dbReference>
<accession>A0A699HH92</accession>
<dbReference type="InterPro" id="IPR036397">
    <property type="entry name" value="RNaseH_sf"/>
</dbReference>
<gene>
    <name evidence="3" type="ORF">Tci_398082</name>
</gene>
<dbReference type="Gene3D" id="3.30.420.10">
    <property type="entry name" value="Ribonuclease H-like superfamily/Ribonuclease H"/>
    <property type="match status" value="1"/>
</dbReference>
<dbReference type="Pfam" id="PF17921">
    <property type="entry name" value="Integrase_H2C2"/>
    <property type="match status" value="1"/>
</dbReference>
<dbReference type="Gene3D" id="3.10.10.10">
    <property type="entry name" value="HIV Type 1 Reverse Transcriptase, subunit A, domain 1"/>
    <property type="match status" value="1"/>
</dbReference>
<dbReference type="SUPFAM" id="SSF56672">
    <property type="entry name" value="DNA/RNA polymerases"/>
    <property type="match status" value="1"/>
</dbReference>
<feature type="domain" description="Reverse transcriptase" evidence="1">
    <location>
        <begin position="199"/>
        <end position="378"/>
    </location>
</feature>
<dbReference type="InterPro" id="IPR050951">
    <property type="entry name" value="Retrovirus_Pol_polyprotein"/>
</dbReference>
<evidence type="ECO:0000259" key="1">
    <source>
        <dbReference type="PROSITE" id="PS50878"/>
    </source>
</evidence>
<dbReference type="FunFam" id="3.30.70.270:FF:000063">
    <property type="entry name" value="Zinc knuckle domaincontaining protein"/>
    <property type="match status" value="1"/>
</dbReference>
<dbReference type="Pfam" id="PF00665">
    <property type="entry name" value="rve"/>
    <property type="match status" value="1"/>
</dbReference>
<dbReference type="EMBL" id="BKCJ010164144">
    <property type="protein sequence ID" value="GEY26108.1"/>
    <property type="molecule type" value="Genomic_DNA"/>
</dbReference>
<dbReference type="GO" id="GO:0015074">
    <property type="term" value="P:DNA integration"/>
    <property type="evidence" value="ECO:0007669"/>
    <property type="project" value="InterPro"/>
</dbReference>
<dbReference type="PANTHER" id="PTHR37984">
    <property type="entry name" value="PROTEIN CBG26694"/>
    <property type="match status" value="1"/>
</dbReference>
<sequence length="733" mass="84473">MSSRNHLTSNIEDAFSLNFLDFIPAFPNYVPTSPGKTYSSSSNSFGIVPIVSPSLSLLHDDPYMKVLHAFKTENSPIPPLIITPPMPPKRMSTSEAPAMTQAAIRQLVVDSVAIALETQAATMANADNANRNPEPREAPIARKWLYPNFAKPTIQIDLMPIKLGSFDVVIGMDWLSKNHAKILCDEKVVHIPIDGKTLIIRGFIRPSNSPWGAPVLFVKKKDRTFRTCIDYWELNKLTIKNRYPLPRIGDLFDKLQGSSIYSKIDLRSCYHQLRVRDEDIPKTNFRTRHGHYEFQVMPFGLTNAPAVFMDLMNCVCKPYLDKFVIVFIDDILIYLRNEEEHANHLRIILELLRNKKLYAKFSKCEFWIHIVQFLGHIIDSQGLHVDPAKIEAVKNWKTPTTPIEVRQFLRLASYYQRFIEGFSNITKPLTKLTQKHKKYIWKEDQESAFQLLKQKLCEAPILALPEGNDDFVVYYNAYLQGSDKMYQDLKKLYWWPNMKAIIAKYVGKCLTCSGVKAECQKPSGLLVQPEIPMWKWERITMDFVIKLPKTSTGHDTIWVIIDRLTKSAHFIPTRETDSMETLTMLYIKEIVFRHGVPISIISDRDSQFTSRFWKSLQSALGTQLDMSTTYHPETDGKSERTIQTLEDMIRVCFIDFGKGWEKRLPLVKFSYNNSYHASIKAAPFEALYGRKCRLPVCWAEVGDVQLTGPEIIYETTEKIVQIRQRLQAARDRQ</sequence>
<name>A0A699HH92_TANCI</name>
<dbReference type="CDD" id="cd01647">
    <property type="entry name" value="RT_LTR"/>
    <property type="match status" value="1"/>
</dbReference>
<dbReference type="InterPro" id="IPR000477">
    <property type="entry name" value="RT_dom"/>
</dbReference>
<dbReference type="GO" id="GO:0003676">
    <property type="term" value="F:nucleic acid binding"/>
    <property type="evidence" value="ECO:0007669"/>
    <property type="project" value="InterPro"/>
</dbReference>
<dbReference type="InterPro" id="IPR043502">
    <property type="entry name" value="DNA/RNA_pol_sf"/>
</dbReference>
<proteinExistence type="predicted"/>
<dbReference type="AlphaFoldDB" id="A0A699HH92"/>
<feature type="domain" description="Integrase catalytic" evidence="2">
    <location>
        <begin position="528"/>
        <end position="691"/>
    </location>
</feature>
<dbReference type="Pfam" id="PF00078">
    <property type="entry name" value="RVT_1"/>
    <property type="match status" value="1"/>
</dbReference>
<evidence type="ECO:0000313" key="3">
    <source>
        <dbReference type="EMBL" id="GEY26108.1"/>
    </source>
</evidence>
<dbReference type="InterPro" id="IPR043128">
    <property type="entry name" value="Rev_trsase/Diguanyl_cyclase"/>
</dbReference>
<dbReference type="Gene3D" id="3.30.70.270">
    <property type="match status" value="2"/>
</dbReference>
<keyword evidence="3" id="KW-0695">RNA-directed DNA polymerase</keyword>
<keyword evidence="3" id="KW-0808">Transferase</keyword>
<protein>
    <submittedName>
        <fullName evidence="3">Putative reverse transcriptase domain-containing protein</fullName>
    </submittedName>
</protein>
<comment type="caution">
    <text evidence="3">The sequence shown here is derived from an EMBL/GenBank/DDBJ whole genome shotgun (WGS) entry which is preliminary data.</text>
</comment>
<dbReference type="Pfam" id="PF08284">
    <property type="entry name" value="RVP_2"/>
    <property type="match status" value="1"/>
</dbReference>
<evidence type="ECO:0000259" key="2">
    <source>
        <dbReference type="PROSITE" id="PS50994"/>
    </source>
</evidence>
<dbReference type="InterPro" id="IPR001584">
    <property type="entry name" value="Integrase_cat-core"/>
</dbReference>
<dbReference type="PANTHER" id="PTHR37984:SF5">
    <property type="entry name" value="PROTEIN NYNRIN-LIKE"/>
    <property type="match status" value="1"/>
</dbReference>